<dbReference type="AlphaFoldDB" id="A0A433BB92"/>
<accession>A0A433BB92</accession>
<dbReference type="Proteomes" id="UP000268093">
    <property type="component" value="Unassembled WGS sequence"/>
</dbReference>
<organism evidence="1 2">
    <name type="scientific">Jimgerdemannia flammicorona</name>
    <dbReference type="NCBI Taxonomy" id="994334"/>
    <lineage>
        <taxon>Eukaryota</taxon>
        <taxon>Fungi</taxon>
        <taxon>Fungi incertae sedis</taxon>
        <taxon>Mucoromycota</taxon>
        <taxon>Mucoromycotina</taxon>
        <taxon>Endogonomycetes</taxon>
        <taxon>Endogonales</taxon>
        <taxon>Endogonaceae</taxon>
        <taxon>Jimgerdemannia</taxon>
    </lineage>
</organism>
<comment type="caution">
    <text evidence="1">The sequence shown here is derived from an EMBL/GenBank/DDBJ whole genome shotgun (WGS) entry which is preliminary data.</text>
</comment>
<dbReference type="OrthoDB" id="5587616at2759"/>
<gene>
    <name evidence="1" type="ORF">BC936DRAFT_138996</name>
</gene>
<evidence type="ECO:0000313" key="1">
    <source>
        <dbReference type="EMBL" id="RUP23517.1"/>
    </source>
</evidence>
<reference evidence="1 2" key="1">
    <citation type="journal article" date="2018" name="New Phytol.">
        <title>Phylogenomics of Endogonaceae and evolution of mycorrhizas within Mucoromycota.</title>
        <authorList>
            <person name="Chang Y."/>
            <person name="Desiro A."/>
            <person name="Na H."/>
            <person name="Sandor L."/>
            <person name="Lipzen A."/>
            <person name="Clum A."/>
            <person name="Barry K."/>
            <person name="Grigoriev I.V."/>
            <person name="Martin F.M."/>
            <person name="Stajich J.E."/>
            <person name="Smith M.E."/>
            <person name="Bonito G."/>
            <person name="Spatafora J.W."/>
        </authorList>
    </citation>
    <scope>NUCLEOTIDE SEQUENCE [LARGE SCALE GENOMIC DNA]</scope>
    <source>
        <strain evidence="1 2">GMNB39</strain>
    </source>
</reference>
<sequence length="120" mass="13282">MTDIALQPTDHAKIVQLLLDDGTKSFALQEFEAAMQKCQAALLGSFARVNPSRTQYSMHFCRWVSPHNTHRDQTYGELAPECGDAYFLYGRALLNYAIQQSSVLGGRAVKAAEAEIEDDG</sequence>
<evidence type="ECO:0000313" key="2">
    <source>
        <dbReference type="Proteomes" id="UP000268093"/>
    </source>
</evidence>
<protein>
    <submittedName>
        <fullName evidence="1">Uncharacterized protein</fullName>
    </submittedName>
</protein>
<keyword evidence="2" id="KW-1185">Reference proteome</keyword>
<dbReference type="EMBL" id="RBNI01014105">
    <property type="protein sequence ID" value="RUP23517.1"/>
    <property type="molecule type" value="Genomic_DNA"/>
</dbReference>
<name>A0A433BB92_9FUNG</name>
<proteinExistence type="predicted"/>